<name>A0A5D2UA09_GOSMU</name>
<dbReference type="AlphaFoldDB" id="A0A5D2UA09"/>
<organism evidence="1 2">
    <name type="scientific">Gossypium mustelinum</name>
    <name type="common">Cotton</name>
    <name type="synonym">Gossypium caicoense</name>
    <dbReference type="NCBI Taxonomy" id="34275"/>
    <lineage>
        <taxon>Eukaryota</taxon>
        <taxon>Viridiplantae</taxon>
        <taxon>Streptophyta</taxon>
        <taxon>Embryophyta</taxon>
        <taxon>Tracheophyta</taxon>
        <taxon>Spermatophyta</taxon>
        <taxon>Magnoliopsida</taxon>
        <taxon>eudicotyledons</taxon>
        <taxon>Gunneridae</taxon>
        <taxon>Pentapetalae</taxon>
        <taxon>rosids</taxon>
        <taxon>malvids</taxon>
        <taxon>Malvales</taxon>
        <taxon>Malvaceae</taxon>
        <taxon>Malvoideae</taxon>
        <taxon>Gossypium</taxon>
    </lineage>
</organism>
<evidence type="ECO:0000313" key="2">
    <source>
        <dbReference type="Proteomes" id="UP000323597"/>
    </source>
</evidence>
<keyword evidence="2" id="KW-1185">Reference proteome</keyword>
<accession>A0A5D2UA09</accession>
<sequence>MPTERAKIGPKVYGWEAVRGQLEARDGATCVANGSWEEESGFCAHGERRGC</sequence>
<reference evidence="1 2" key="1">
    <citation type="submission" date="2019-07" db="EMBL/GenBank/DDBJ databases">
        <title>WGS assembly of Gossypium mustelinum.</title>
        <authorList>
            <person name="Chen Z.J."/>
            <person name="Sreedasyam A."/>
            <person name="Ando A."/>
            <person name="Song Q."/>
            <person name="De L."/>
            <person name="Hulse-Kemp A."/>
            <person name="Ding M."/>
            <person name="Ye W."/>
            <person name="Kirkbride R."/>
            <person name="Jenkins J."/>
            <person name="Plott C."/>
            <person name="Lovell J."/>
            <person name="Lin Y.-M."/>
            <person name="Vaughn R."/>
            <person name="Liu B."/>
            <person name="Li W."/>
            <person name="Simpson S."/>
            <person name="Scheffler B."/>
            <person name="Saski C."/>
            <person name="Grover C."/>
            <person name="Hu G."/>
            <person name="Conover J."/>
            <person name="Carlson J."/>
            <person name="Shu S."/>
            <person name="Boston L."/>
            <person name="Williams M."/>
            <person name="Peterson D."/>
            <person name="Mcgee K."/>
            <person name="Jones D."/>
            <person name="Wendel J."/>
            <person name="Stelly D."/>
            <person name="Grimwood J."/>
            <person name="Schmutz J."/>
        </authorList>
    </citation>
    <scope>NUCLEOTIDE SEQUENCE [LARGE SCALE GENOMIC DNA]</scope>
    <source>
        <strain evidence="1">1408120.09</strain>
    </source>
</reference>
<proteinExistence type="predicted"/>
<dbReference type="Proteomes" id="UP000323597">
    <property type="component" value="Chromosome D07"/>
</dbReference>
<dbReference type="EMBL" id="CM017655">
    <property type="protein sequence ID" value="TYI73898.1"/>
    <property type="molecule type" value="Genomic_DNA"/>
</dbReference>
<evidence type="ECO:0000313" key="1">
    <source>
        <dbReference type="EMBL" id="TYI73898.1"/>
    </source>
</evidence>
<protein>
    <submittedName>
        <fullName evidence="1">Uncharacterized protein</fullName>
    </submittedName>
</protein>
<gene>
    <name evidence="1" type="ORF">E1A91_D07G162100v1</name>
</gene>